<feature type="region of interest" description="Disordered" evidence="7">
    <location>
        <begin position="355"/>
        <end position="376"/>
    </location>
</feature>
<dbReference type="EnsemblProtists" id="PYU1_T009940">
    <property type="protein sequence ID" value="PYU1_T009940"/>
    <property type="gene ID" value="PYU1_G009922"/>
</dbReference>
<dbReference type="GO" id="GO:0005789">
    <property type="term" value="C:endoplasmic reticulum membrane"/>
    <property type="evidence" value="ECO:0007669"/>
    <property type="project" value="UniProtKB-SubCell"/>
</dbReference>
<feature type="transmembrane region" description="Helical" evidence="8">
    <location>
        <begin position="275"/>
        <end position="298"/>
    </location>
</feature>
<evidence type="ECO:0000256" key="6">
    <source>
        <dbReference type="ARBA" id="ARBA00023136"/>
    </source>
</evidence>
<keyword evidence="2 8" id="KW-0812">Transmembrane</keyword>
<protein>
    <recommendedName>
        <fullName evidence="12">Seipin</fullName>
    </recommendedName>
</protein>
<evidence type="ECO:0008006" key="12">
    <source>
        <dbReference type="Google" id="ProtNLM"/>
    </source>
</evidence>
<dbReference type="Pfam" id="PF06775">
    <property type="entry name" value="Seipin"/>
    <property type="match status" value="1"/>
</dbReference>
<accession>K3WY91</accession>
<keyword evidence="9" id="KW-0732">Signal</keyword>
<feature type="transmembrane region" description="Helical" evidence="8">
    <location>
        <begin position="53"/>
        <end position="78"/>
    </location>
</feature>
<dbReference type="eggNOG" id="KOG4200">
    <property type="taxonomic scope" value="Eukaryota"/>
</dbReference>
<dbReference type="HOGENOM" id="CLU_059110_0_0_1"/>
<keyword evidence="11" id="KW-1185">Reference proteome</keyword>
<evidence type="ECO:0000256" key="7">
    <source>
        <dbReference type="SAM" id="MobiDB-lite"/>
    </source>
</evidence>
<evidence type="ECO:0000256" key="3">
    <source>
        <dbReference type="ARBA" id="ARBA00022824"/>
    </source>
</evidence>
<keyword evidence="3" id="KW-0256">Endoplasmic reticulum</keyword>
<evidence type="ECO:0000256" key="4">
    <source>
        <dbReference type="ARBA" id="ARBA00022989"/>
    </source>
</evidence>
<feature type="chain" id="PRO_5003871651" description="Seipin" evidence="9">
    <location>
        <begin position="20"/>
        <end position="376"/>
    </location>
</feature>
<dbReference type="PANTHER" id="PTHR21212">
    <property type="entry name" value="BERNARDINELLI-SEIP CONGENITAL LIPODYSTROPHY 2 HOMOLOG BSCL2 PROTEIN"/>
    <property type="match status" value="1"/>
</dbReference>
<dbReference type="GO" id="GO:0006629">
    <property type="term" value="P:lipid metabolic process"/>
    <property type="evidence" value="ECO:0007669"/>
    <property type="project" value="UniProtKB-KW"/>
</dbReference>
<keyword evidence="4 8" id="KW-1133">Transmembrane helix</keyword>
<dbReference type="VEuPathDB" id="FungiDB:PYU1_G009922"/>
<reference evidence="11" key="2">
    <citation type="submission" date="2010-04" db="EMBL/GenBank/DDBJ databases">
        <authorList>
            <person name="Buell R."/>
            <person name="Hamilton J."/>
            <person name="Hostetler J."/>
        </authorList>
    </citation>
    <scope>NUCLEOTIDE SEQUENCE [LARGE SCALE GENOMIC DNA]</scope>
    <source>
        <strain evidence="11">DAOM:BR144</strain>
    </source>
</reference>
<evidence type="ECO:0000256" key="1">
    <source>
        <dbReference type="ARBA" id="ARBA00004477"/>
    </source>
</evidence>
<evidence type="ECO:0000256" key="2">
    <source>
        <dbReference type="ARBA" id="ARBA00022692"/>
    </source>
</evidence>
<dbReference type="STRING" id="431595.K3WY91"/>
<evidence type="ECO:0000256" key="5">
    <source>
        <dbReference type="ARBA" id="ARBA00023098"/>
    </source>
</evidence>
<evidence type="ECO:0000313" key="11">
    <source>
        <dbReference type="Proteomes" id="UP000019132"/>
    </source>
</evidence>
<evidence type="ECO:0000256" key="9">
    <source>
        <dbReference type="SAM" id="SignalP"/>
    </source>
</evidence>
<proteinExistence type="predicted"/>
<keyword evidence="5" id="KW-0443">Lipid metabolism</keyword>
<dbReference type="EMBL" id="GL376624">
    <property type="status" value="NOT_ANNOTATED_CDS"/>
    <property type="molecule type" value="Genomic_DNA"/>
</dbReference>
<evidence type="ECO:0000313" key="10">
    <source>
        <dbReference type="EnsemblProtists" id="PYU1_T009940"/>
    </source>
</evidence>
<feature type="compositionally biased region" description="Basic and acidic residues" evidence="7">
    <location>
        <begin position="363"/>
        <end position="376"/>
    </location>
</feature>
<dbReference type="CDD" id="cd23995">
    <property type="entry name" value="Seipin_BSCL2_like"/>
    <property type="match status" value="1"/>
</dbReference>
<dbReference type="GO" id="GO:0140042">
    <property type="term" value="P:lipid droplet formation"/>
    <property type="evidence" value="ECO:0007669"/>
    <property type="project" value="UniProtKB-ARBA"/>
</dbReference>
<feature type="signal peptide" evidence="9">
    <location>
        <begin position="1"/>
        <end position="19"/>
    </location>
</feature>
<sequence>MAANWIPWTLLLSLLPARAANLMKEEERERRRDELVMWLQDFSQWLAHWSVRLAQLTLGISFLFATATILYSLLYYLVIPSRLHEQEIFFDYGNHASLVAEGSGLGHQLTLPTAKLNLLDPVHQWNASPVVKLPAHPQQVLVPGVKYDIYIELTVPESRVNADIGMFMVSTTLKSTDGQYLASSARSAIVHDSHSLVRWIRVGALAVLHALGLTEPAQVLDVLAINGIMESKTHPLTTAEITLNHPAIQIYSAKLTIIAQLSGVRYLMYHWSVSTAVLVILNIVFLEAVALVIIYAFYNLPAAEEEICVGVDQGQLFEQHRSGGIPPIHVERKIKTEPIETSTLIDEAMAAAVAPGNEDDEEMKLRYRSDVSIDDS</sequence>
<reference evidence="11" key="1">
    <citation type="journal article" date="2010" name="Genome Biol.">
        <title>Genome sequence of the necrotrophic plant pathogen Pythium ultimum reveals original pathogenicity mechanisms and effector repertoire.</title>
        <authorList>
            <person name="Levesque C.A."/>
            <person name="Brouwer H."/>
            <person name="Cano L."/>
            <person name="Hamilton J.P."/>
            <person name="Holt C."/>
            <person name="Huitema E."/>
            <person name="Raffaele S."/>
            <person name="Robideau G.P."/>
            <person name="Thines M."/>
            <person name="Win J."/>
            <person name="Zerillo M.M."/>
            <person name="Beakes G.W."/>
            <person name="Boore J.L."/>
            <person name="Busam D."/>
            <person name="Dumas B."/>
            <person name="Ferriera S."/>
            <person name="Fuerstenberg S.I."/>
            <person name="Gachon C.M."/>
            <person name="Gaulin E."/>
            <person name="Govers F."/>
            <person name="Grenville-Briggs L."/>
            <person name="Horner N."/>
            <person name="Hostetler J."/>
            <person name="Jiang R.H."/>
            <person name="Johnson J."/>
            <person name="Krajaejun T."/>
            <person name="Lin H."/>
            <person name="Meijer H.J."/>
            <person name="Moore B."/>
            <person name="Morris P."/>
            <person name="Phuntmart V."/>
            <person name="Puiu D."/>
            <person name="Shetty J."/>
            <person name="Stajich J.E."/>
            <person name="Tripathy S."/>
            <person name="Wawra S."/>
            <person name="van West P."/>
            <person name="Whitty B.R."/>
            <person name="Coutinho P.M."/>
            <person name="Henrissat B."/>
            <person name="Martin F."/>
            <person name="Thomas P.D."/>
            <person name="Tyler B.M."/>
            <person name="De Vries R.P."/>
            <person name="Kamoun S."/>
            <person name="Yandell M."/>
            <person name="Tisserat N."/>
            <person name="Buell C.R."/>
        </authorList>
    </citation>
    <scope>NUCLEOTIDE SEQUENCE</scope>
    <source>
        <strain evidence="11">DAOM:BR144</strain>
    </source>
</reference>
<dbReference type="Proteomes" id="UP000019132">
    <property type="component" value="Unassembled WGS sequence"/>
</dbReference>
<organism evidence="10 11">
    <name type="scientific">Globisporangium ultimum (strain ATCC 200006 / CBS 805.95 / DAOM BR144)</name>
    <name type="common">Pythium ultimum</name>
    <dbReference type="NCBI Taxonomy" id="431595"/>
    <lineage>
        <taxon>Eukaryota</taxon>
        <taxon>Sar</taxon>
        <taxon>Stramenopiles</taxon>
        <taxon>Oomycota</taxon>
        <taxon>Peronosporomycetes</taxon>
        <taxon>Pythiales</taxon>
        <taxon>Pythiaceae</taxon>
        <taxon>Globisporangium</taxon>
    </lineage>
</organism>
<comment type="subcellular location">
    <subcellularLocation>
        <location evidence="1">Endoplasmic reticulum membrane</location>
        <topology evidence="1">Multi-pass membrane protein</topology>
    </subcellularLocation>
</comment>
<dbReference type="OMA" id="DVFFNYG"/>
<dbReference type="AlphaFoldDB" id="K3WY91"/>
<keyword evidence="6 8" id="KW-0472">Membrane</keyword>
<name>K3WY91_GLOUD</name>
<dbReference type="InParanoid" id="K3WY91"/>
<reference evidence="10" key="3">
    <citation type="submission" date="2015-02" db="UniProtKB">
        <authorList>
            <consortium name="EnsemblProtists"/>
        </authorList>
    </citation>
    <scope>IDENTIFICATION</scope>
    <source>
        <strain evidence="10">DAOM BR144</strain>
    </source>
</reference>
<dbReference type="PANTHER" id="PTHR21212:SF0">
    <property type="entry name" value="SEIPIN"/>
    <property type="match status" value="1"/>
</dbReference>
<dbReference type="InterPro" id="IPR009617">
    <property type="entry name" value="Seipin"/>
</dbReference>
<evidence type="ECO:0000256" key="8">
    <source>
        <dbReference type="SAM" id="Phobius"/>
    </source>
</evidence>